<dbReference type="InterPro" id="IPR041682">
    <property type="entry name" value="AAA_14"/>
</dbReference>
<dbReference type="SUPFAM" id="SSF52540">
    <property type="entry name" value="P-loop containing nucleoside triphosphate hydrolases"/>
    <property type="match status" value="1"/>
</dbReference>
<dbReference type="PANTHER" id="PTHR43566">
    <property type="entry name" value="CONSERVED PROTEIN"/>
    <property type="match status" value="1"/>
</dbReference>
<dbReference type="Gene3D" id="3.40.50.300">
    <property type="entry name" value="P-loop containing nucleotide triphosphate hydrolases"/>
    <property type="match status" value="1"/>
</dbReference>
<proteinExistence type="predicted"/>
<dbReference type="InterPro" id="IPR025420">
    <property type="entry name" value="DUF4143"/>
</dbReference>
<evidence type="ECO:0000259" key="2">
    <source>
        <dbReference type="Pfam" id="PF13635"/>
    </source>
</evidence>
<dbReference type="Pfam" id="PF13173">
    <property type="entry name" value="AAA_14"/>
    <property type="match status" value="1"/>
</dbReference>
<dbReference type="EMBL" id="FUZF01000021">
    <property type="protein sequence ID" value="SKC02880.1"/>
    <property type="molecule type" value="Genomic_DNA"/>
</dbReference>
<sequence length="387" mass="44585">MSEWITRTLAEQIRKRINQYPILAVTGPRQSGKTTLLKVLFPDYTYVSLENPDNRSFATEDPNGFLKQYSGQVILDEVQRAPELFSYLQTVVDESGEMGQYILSGSQNFHLLKHITQSLAGRVALFRLLPLDTQELEQAGKLPSNYLEACIKGGYPAIYHRGINPTDFYANYIRTYIEKDVTELINIRDLNSFRTFLGLCAARAGQLLNLTAMANECNISQPTAKSWLSILESSYVVFQLYPYHENFNKRLVKTPKLYFYDTGLLTHLLQIREQEELATNRFKGNIFENFVIANFQKFNENSYQHLQYYFWQDHNGIELDLLLKNANGFEVYEVKSTQTLSAPLFKNLKHFAELAHPQRVIPHLVYGGEESLIRSGVQVLPWKLTVK</sequence>
<dbReference type="Proteomes" id="UP000190150">
    <property type="component" value="Unassembled WGS sequence"/>
</dbReference>
<dbReference type="STRING" id="1513896.SAMN05660841_03720"/>
<feature type="domain" description="DUF4143" evidence="2">
    <location>
        <begin position="178"/>
        <end position="336"/>
    </location>
</feature>
<dbReference type="Pfam" id="PF13635">
    <property type="entry name" value="DUF4143"/>
    <property type="match status" value="1"/>
</dbReference>
<feature type="domain" description="AAA" evidence="1">
    <location>
        <begin position="20"/>
        <end position="136"/>
    </location>
</feature>
<protein>
    <recommendedName>
        <fullName evidence="5">AAA+ ATPase domain-containing protein</fullName>
    </recommendedName>
</protein>
<dbReference type="InterPro" id="IPR027417">
    <property type="entry name" value="P-loop_NTPase"/>
</dbReference>
<evidence type="ECO:0008006" key="5">
    <source>
        <dbReference type="Google" id="ProtNLM"/>
    </source>
</evidence>
<gene>
    <name evidence="3" type="ORF">SAMN05660841_03720</name>
</gene>
<evidence type="ECO:0000313" key="4">
    <source>
        <dbReference type="Proteomes" id="UP000190150"/>
    </source>
</evidence>
<name>A0A1T5G3A1_9SPHI</name>
<dbReference type="AlphaFoldDB" id="A0A1T5G3A1"/>
<dbReference type="PANTHER" id="PTHR43566:SF2">
    <property type="entry name" value="DUF4143 DOMAIN-CONTAINING PROTEIN"/>
    <property type="match status" value="1"/>
</dbReference>
<accession>A0A1T5G3A1</accession>
<evidence type="ECO:0000313" key="3">
    <source>
        <dbReference type="EMBL" id="SKC02880.1"/>
    </source>
</evidence>
<evidence type="ECO:0000259" key="1">
    <source>
        <dbReference type="Pfam" id="PF13173"/>
    </source>
</evidence>
<organism evidence="3 4">
    <name type="scientific">Sphingobacterium nematocida</name>
    <dbReference type="NCBI Taxonomy" id="1513896"/>
    <lineage>
        <taxon>Bacteria</taxon>
        <taxon>Pseudomonadati</taxon>
        <taxon>Bacteroidota</taxon>
        <taxon>Sphingobacteriia</taxon>
        <taxon>Sphingobacteriales</taxon>
        <taxon>Sphingobacteriaceae</taxon>
        <taxon>Sphingobacterium</taxon>
    </lineage>
</organism>
<dbReference type="OrthoDB" id="9778168at2"/>
<reference evidence="4" key="1">
    <citation type="submission" date="2017-02" db="EMBL/GenBank/DDBJ databases">
        <authorList>
            <person name="Varghese N."/>
            <person name="Submissions S."/>
        </authorList>
    </citation>
    <scope>NUCLEOTIDE SEQUENCE [LARGE SCALE GENOMIC DNA]</scope>
    <source>
        <strain evidence="4">DSM 24091</strain>
    </source>
</reference>
<keyword evidence="4" id="KW-1185">Reference proteome</keyword>